<dbReference type="PROSITE" id="PS50850">
    <property type="entry name" value="MFS"/>
    <property type="match status" value="1"/>
</dbReference>
<accession>A0A5R9E8N5</accession>
<dbReference type="InterPro" id="IPR010290">
    <property type="entry name" value="TM_effector"/>
</dbReference>
<reference evidence="9 10" key="1">
    <citation type="submission" date="2019-05" db="EMBL/GenBank/DDBJ databases">
        <title>Streptomyces marianii sp. nov., a novel marine actinomycete from southern coast of India.</title>
        <authorList>
            <person name="Iniyan A.M."/>
            <person name="Wink J."/>
            <person name="Ramprasad E."/>
            <person name="Ramana C.V."/>
            <person name="Bunk B."/>
            <person name="Sproer C."/>
            <person name="Joseph F.-J.R.S."/>
            <person name="Vincent S.G.P."/>
        </authorList>
    </citation>
    <scope>NUCLEOTIDE SEQUENCE [LARGE SCALE GENOMIC DNA]</scope>
    <source>
        <strain evidence="9 10">ICN19</strain>
    </source>
</reference>
<comment type="subcellular location">
    <subcellularLocation>
        <location evidence="1">Cell membrane</location>
        <topology evidence="1">Multi-pass membrane protein</topology>
    </subcellularLocation>
</comment>
<evidence type="ECO:0000256" key="3">
    <source>
        <dbReference type="ARBA" id="ARBA00022475"/>
    </source>
</evidence>
<dbReference type="GO" id="GO:0022857">
    <property type="term" value="F:transmembrane transporter activity"/>
    <property type="evidence" value="ECO:0007669"/>
    <property type="project" value="InterPro"/>
</dbReference>
<feature type="transmembrane region" description="Helical" evidence="7">
    <location>
        <begin position="221"/>
        <end position="245"/>
    </location>
</feature>
<dbReference type="Proteomes" id="UP000305921">
    <property type="component" value="Unassembled WGS sequence"/>
</dbReference>
<dbReference type="RefSeq" id="WP_138055666.1">
    <property type="nucleotide sequence ID" value="NZ_VAWE01000001.1"/>
</dbReference>
<feature type="transmembrane region" description="Helical" evidence="7">
    <location>
        <begin position="49"/>
        <end position="67"/>
    </location>
</feature>
<dbReference type="PANTHER" id="PTHR23513">
    <property type="entry name" value="INTEGRAL MEMBRANE EFFLUX PROTEIN-RELATED"/>
    <property type="match status" value="1"/>
</dbReference>
<keyword evidence="10" id="KW-1185">Reference proteome</keyword>
<keyword evidence="3" id="KW-1003">Cell membrane</keyword>
<feature type="transmembrane region" description="Helical" evidence="7">
    <location>
        <begin position="309"/>
        <end position="329"/>
    </location>
</feature>
<evidence type="ECO:0000256" key="6">
    <source>
        <dbReference type="ARBA" id="ARBA00023136"/>
    </source>
</evidence>
<dbReference type="SUPFAM" id="SSF103473">
    <property type="entry name" value="MFS general substrate transporter"/>
    <property type="match status" value="1"/>
</dbReference>
<evidence type="ECO:0000313" key="9">
    <source>
        <dbReference type="EMBL" id="TLQ46348.1"/>
    </source>
</evidence>
<dbReference type="Gene3D" id="1.20.1250.20">
    <property type="entry name" value="MFS general substrate transporter like domains"/>
    <property type="match status" value="1"/>
</dbReference>
<evidence type="ECO:0000313" key="10">
    <source>
        <dbReference type="Proteomes" id="UP000305921"/>
    </source>
</evidence>
<evidence type="ECO:0000259" key="8">
    <source>
        <dbReference type="PROSITE" id="PS50850"/>
    </source>
</evidence>
<dbReference type="Pfam" id="PF05977">
    <property type="entry name" value="MFS_3"/>
    <property type="match status" value="1"/>
</dbReference>
<evidence type="ECO:0000256" key="4">
    <source>
        <dbReference type="ARBA" id="ARBA00022692"/>
    </source>
</evidence>
<feature type="transmembrane region" description="Helical" evidence="7">
    <location>
        <begin position="257"/>
        <end position="278"/>
    </location>
</feature>
<evidence type="ECO:0000256" key="1">
    <source>
        <dbReference type="ARBA" id="ARBA00004651"/>
    </source>
</evidence>
<dbReference type="PANTHER" id="PTHR23513:SF6">
    <property type="entry name" value="MAJOR FACILITATOR SUPERFAMILY ASSOCIATED DOMAIN-CONTAINING PROTEIN"/>
    <property type="match status" value="1"/>
</dbReference>
<keyword evidence="4 7" id="KW-0812">Transmembrane</keyword>
<feature type="transmembrane region" description="Helical" evidence="7">
    <location>
        <begin position="350"/>
        <end position="372"/>
    </location>
</feature>
<name>A0A5R9E8N5_9ACTN</name>
<proteinExistence type="predicted"/>
<feature type="transmembrane region" description="Helical" evidence="7">
    <location>
        <begin position="378"/>
        <end position="398"/>
    </location>
</feature>
<keyword evidence="2" id="KW-0813">Transport</keyword>
<feature type="transmembrane region" description="Helical" evidence="7">
    <location>
        <begin position="74"/>
        <end position="95"/>
    </location>
</feature>
<dbReference type="InterPro" id="IPR036259">
    <property type="entry name" value="MFS_trans_sf"/>
</dbReference>
<dbReference type="CDD" id="cd06173">
    <property type="entry name" value="MFS_MefA_like"/>
    <property type="match status" value="1"/>
</dbReference>
<dbReference type="OrthoDB" id="9815525at2"/>
<keyword evidence="5 7" id="KW-1133">Transmembrane helix</keyword>
<evidence type="ECO:0000256" key="5">
    <source>
        <dbReference type="ARBA" id="ARBA00022989"/>
    </source>
</evidence>
<evidence type="ECO:0000256" key="2">
    <source>
        <dbReference type="ARBA" id="ARBA00022448"/>
    </source>
</evidence>
<dbReference type="AlphaFoldDB" id="A0A5R9E8N5"/>
<feature type="transmembrane region" description="Helical" evidence="7">
    <location>
        <begin position="285"/>
        <end position="303"/>
    </location>
</feature>
<dbReference type="GO" id="GO:0005886">
    <property type="term" value="C:plasma membrane"/>
    <property type="evidence" value="ECO:0007669"/>
    <property type="project" value="UniProtKB-SubCell"/>
</dbReference>
<protein>
    <submittedName>
        <fullName evidence="9">MFS transporter</fullName>
    </submittedName>
</protein>
<feature type="domain" description="Major facilitator superfamily (MFS) profile" evidence="8">
    <location>
        <begin position="218"/>
        <end position="415"/>
    </location>
</feature>
<evidence type="ECO:0000256" key="7">
    <source>
        <dbReference type="SAM" id="Phobius"/>
    </source>
</evidence>
<keyword evidence="6 7" id="KW-0472">Membrane</keyword>
<dbReference type="EMBL" id="VAWE01000001">
    <property type="protein sequence ID" value="TLQ46348.1"/>
    <property type="molecule type" value="Genomic_DNA"/>
</dbReference>
<comment type="caution">
    <text evidence="9">The sequence shown here is derived from an EMBL/GenBank/DDBJ whole genome shotgun (WGS) entry which is preliminary data.</text>
</comment>
<sequence length="415" mass="44058">MSLIKQRDFRFFWAAQTASTLGANMSRVSLPLLAATTLAATPFQMGLLQAAQTIAFLLIGLPAGTLVDRARRRPILIACDGLRALFLVFLVIGFALDRVDFTGLMAATLAIGFATAFYEIAYQSYIPAVVGRAHLVEGNAKLESTNAVARLAGPTLGGSLVQLLGATLTVASQTVGHVVSALLVTRIRTVEERPPRGERPRMAAEISSGLRFVLRQPVFRAITGSAATYNFFYAVMLPLMMLLLVEELGLSGTTVGVLMAVSGLGGILGAAAAGRLALRFGQVRVMWLAYLVTVPTTLLIPLAHSGWGIALFAVPWFTVSFGIVVYNVGQVSIRQALCPPEMLGRMNASVRFIVWGILSLGSLTGGALGKWIGLRGGLFVAGAGMTAGVLWLLLSRLVRMRDLPAEPRAVPAPSP</sequence>
<gene>
    <name evidence="9" type="ORF">FEF34_28200</name>
</gene>
<dbReference type="InterPro" id="IPR020846">
    <property type="entry name" value="MFS_dom"/>
</dbReference>
<feature type="transmembrane region" description="Helical" evidence="7">
    <location>
        <begin position="101"/>
        <end position="122"/>
    </location>
</feature>
<organism evidence="9 10">
    <name type="scientific">Streptomyces marianii</name>
    <dbReference type="NCBI Taxonomy" id="1817406"/>
    <lineage>
        <taxon>Bacteria</taxon>
        <taxon>Bacillati</taxon>
        <taxon>Actinomycetota</taxon>
        <taxon>Actinomycetes</taxon>
        <taxon>Kitasatosporales</taxon>
        <taxon>Streptomycetaceae</taxon>
        <taxon>Streptomyces</taxon>
    </lineage>
</organism>